<evidence type="ECO:0000256" key="1">
    <source>
        <dbReference type="ARBA" id="ARBA00022630"/>
    </source>
</evidence>
<evidence type="ECO:0000256" key="2">
    <source>
        <dbReference type="ARBA" id="ARBA00022729"/>
    </source>
</evidence>
<keyword evidence="1" id="KW-0285">Flavoprotein</keyword>
<gene>
    <name evidence="8" type="ORF">A1353_21875</name>
</gene>
<dbReference type="AlphaFoldDB" id="A0A177LZJ0"/>
<keyword evidence="3" id="KW-0274">FAD</keyword>
<name>A0A177LZJ0_METMH</name>
<keyword evidence="4" id="KW-0521">NADP</keyword>
<feature type="domain" description="Amine oxidase" evidence="7">
    <location>
        <begin position="22"/>
        <end position="501"/>
    </location>
</feature>
<evidence type="ECO:0000256" key="6">
    <source>
        <dbReference type="SAM" id="Phobius"/>
    </source>
</evidence>
<dbReference type="SUPFAM" id="SSF51905">
    <property type="entry name" value="FAD/NAD(P)-binding domain"/>
    <property type="match status" value="1"/>
</dbReference>
<sequence length="517" mass="56293">MRGVHTESEKEVYDVVVIGAGIGGLSTAALLAKTGKSVLLVERHDRPGGYAHGFKRRNFHFDSGVHLVSGCSPEGYGNGNTINKICRAVGIDPEALFIPVPSYARAVFPEFEIPLRAGEAAFVAGLTERFPQEKDRLLTLIRLCKVLAEEAMLAEEVLSQSKVTRVSPMQMLGNLFRYRRTTLAEALDEFLVDARLKSACAMLWPYLGLPPSQLSFLYWAAMMAGYTYEGGYYCRGSFQIFANQLAKAIENQGGEVLLNASVRRILVEQGKVCGVVLENGQVIRAATVVSNIDIQHTAELLIGREHLPSGYCEGLAKLSPSLSIFASYIATDLPLSEQDHAHEGFFYESFDHEASYTLSQTGQSNWFSATLPSFADPSLAPPGQSIMMLTTLCPFDVGESWRIAKSGFQQRLLEKAEQYFPGLNDHLLVVESGSPRTMERYTLNRHGAAYGFAPSPDQIGPNRPGVVGALPGLFHTGHWTRPGGGVAGVSVSALLAAQAVLGIAKQEDFWKTLGLDD</sequence>
<comment type="caution">
    <text evidence="8">The sequence shown here is derived from an EMBL/GenBank/DDBJ whole genome shotgun (WGS) entry which is preliminary data.</text>
</comment>
<dbReference type="InterPro" id="IPR052206">
    <property type="entry name" value="Retinol_saturase"/>
</dbReference>
<evidence type="ECO:0000256" key="4">
    <source>
        <dbReference type="ARBA" id="ARBA00022857"/>
    </source>
</evidence>
<evidence type="ECO:0000313" key="8">
    <source>
        <dbReference type="EMBL" id="OAH98875.1"/>
    </source>
</evidence>
<evidence type="ECO:0000313" key="9">
    <source>
        <dbReference type="Proteomes" id="UP000077763"/>
    </source>
</evidence>
<feature type="transmembrane region" description="Helical" evidence="6">
    <location>
        <begin position="12"/>
        <end position="32"/>
    </location>
</feature>
<dbReference type="Proteomes" id="UP000077763">
    <property type="component" value="Unassembled WGS sequence"/>
</dbReference>
<keyword evidence="6" id="KW-1133">Transmembrane helix</keyword>
<dbReference type="EMBL" id="LUUH01000086">
    <property type="protein sequence ID" value="OAH98875.1"/>
    <property type="molecule type" value="Genomic_DNA"/>
</dbReference>
<keyword evidence="2" id="KW-0732">Signal</keyword>
<dbReference type="InterPro" id="IPR036188">
    <property type="entry name" value="FAD/NAD-bd_sf"/>
</dbReference>
<evidence type="ECO:0000256" key="5">
    <source>
        <dbReference type="ARBA" id="ARBA00023027"/>
    </source>
</evidence>
<reference evidence="8 9" key="1">
    <citation type="submission" date="2016-03" db="EMBL/GenBank/DDBJ databases">
        <authorList>
            <person name="Ploux O."/>
        </authorList>
    </citation>
    <scope>NUCLEOTIDE SEQUENCE [LARGE SCALE GENOMIC DNA]</scope>
    <source>
        <strain evidence="8 9">R-45371</strain>
    </source>
</reference>
<keyword evidence="6" id="KW-0812">Transmembrane</keyword>
<dbReference type="PANTHER" id="PTHR46091:SF3">
    <property type="entry name" value="AMINE OXIDASE DOMAIN-CONTAINING PROTEIN"/>
    <property type="match status" value="1"/>
</dbReference>
<keyword evidence="6" id="KW-0472">Membrane</keyword>
<evidence type="ECO:0000259" key="7">
    <source>
        <dbReference type="Pfam" id="PF01593"/>
    </source>
</evidence>
<keyword evidence="5" id="KW-0520">NAD</keyword>
<dbReference type="InterPro" id="IPR002937">
    <property type="entry name" value="Amino_oxidase"/>
</dbReference>
<dbReference type="GO" id="GO:0016491">
    <property type="term" value="F:oxidoreductase activity"/>
    <property type="evidence" value="ECO:0007669"/>
    <property type="project" value="InterPro"/>
</dbReference>
<accession>A0A177LZJ0</accession>
<dbReference type="PANTHER" id="PTHR46091">
    <property type="entry name" value="BLR7054 PROTEIN"/>
    <property type="match status" value="1"/>
</dbReference>
<protein>
    <submittedName>
        <fullName evidence="8">All-trans-retinol 13,14-reductase</fullName>
    </submittedName>
</protein>
<dbReference type="Gene3D" id="3.50.50.60">
    <property type="entry name" value="FAD/NAD(P)-binding domain"/>
    <property type="match status" value="2"/>
</dbReference>
<proteinExistence type="predicted"/>
<dbReference type="RefSeq" id="WP_064038339.1">
    <property type="nucleotide sequence ID" value="NZ_LUUH01000086.1"/>
</dbReference>
<evidence type="ECO:0000256" key="3">
    <source>
        <dbReference type="ARBA" id="ARBA00022827"/>
    </source>
</evidence>
<dbReference type="Pfam" id="PF01593">
    <property type="entry name" value="Amino_oxidase"/>
    <property type="match status" value="1"/>
</dbReference>
<organism evidence="8 9">
    <name type="scientific">Methylomonas methanica</name>
    <dbReference type="NCBI Taxonomy" id="421"/>
    <lineage>
        <taxon>Bacteria</taxon>
        <taxon>Pseudomonadati</taxon>
        <taxon>Pseudomonadota</taxon>
        <taxon>Gammaproteobacteria</taxon>
        <taxon>Methylococcales</taxon>
        <taxon>Methylococcaceae</taxon>
        <taxon>Methylomonas</taxon>
    </lineage>
</organism>